<dbReference type="EnsemblMetazoa" id="CLYHEMT019470.1">
    <property type="protein sequence ID" value="CLYHEMP019470.1"/>
    <property type="gene ID" value="CLYHEMG019470"/>
</dbReference>
<accession>A0A7M5X8S5</accession>
<dbReference type="Proteomes" id="UP000594262">
    <property type="component" value="Unplaced"/>
</dbReference>
<protein>
    <submittedName>
        <fullName evidence="2">Uncharacterized protein</fullName>
    </submittedName>
</protein>
<keyword evidence="1" id="KW-0732">Signal</keyword>
<sequence>MELHLLVSFVLVLIYPVESRRSFRYGKLLKKQYDGILEDMKQHTDLVRLQSITKRGALPQGSLRSICQSFCLSNDCYGPPCDAFVYGREERRSIKRGALPQGRLRSVCRQACRSENCLGPPCDMFGYGRETEREIKRTFVGMSQGISIRKLCRQKCANNNCFGPPCNVFGYGQEVKRLVNSGKESGIGKRRMETIWNRSTFAQGIVDLRSICREACRNRGCYGPPCNRFVGKRSAGVYGDNNQVEKRVSFPGSSPLKVHCRLCNLKNVECLPSGPCRKFRNRKSAE</sequence>
<keyword evidence="3" id="KW-1185">Reference proteome</keyword>
<organism evidence="2 3">
    <name type="scientific">Clytia hemisphaerica</name>
    <dbReference type="NCBI Taxonomy" id="252671"/>
    <lineage>
        <taxon>Eukaryota</taxon>
        <taxon>Metazoa</taxon>
        <taxon>Cnidaria</taxon>
        <taxon>Hydrozoa</taxon>
        <taxon>Hydroidolina</taxon>
        <taxon>Leptothecata</taxon>
        <taxon>Obeliida</taxon>
        <taxon>Clytiidae</taxon>
        <taxon>Clytia</taxon>
    </lineage>
</organism>
<name>A0A7M5X8S5_9CNID</name>
<proteinExistence type="predicted"/>
<reference evidence="2" key="1">
    <citation type="submission" date="2021-01" db="UniProtKB">
        <authorList>
            <consortium name="EnsemblMetazoa"/>
        </authorList>
    </citation>
    <scope>IDENTIFICATION</scope>
</reference>
<evidence type="ECO:0000256" key="1">
    <source>
        <dbReference type="SAM" id="SignalP"/>
    </source>
</evidence>
<feature type="signal peptide" evidence="1">
    <location>
        <begin position="1"/>
        <end position="19"/>
    </location>
</feature>
<feature type="chain" id="PRO_5029697675" evidence="1">
    <location>
        <begin position="20"/>
        <end position="286"/>
    </location>
</feature>
<evidence type="ECO:0000313" key="2">
    <source>
        <dbReference type="EnsemblMetazoa" id="CLYHEMP019470.1"/>
    </source>
</evidence>
<evidence type="ECO:0000313" key="3">
    <source>
        <dbReference type="Proteomes" id="UP000594262"/>
    </source>
</evidence>
<dbReference type="AlphaFoldDB" id="A0A7M5X8S5"/>